<proteinExistence type="predicted"/>
<keyword evidence="3" id="KW-1185">Reference proteome</keyword>
<reference evidence="2" key="1">
    <citation type="journal article" date="2023" name="IMA Fungus">
        <title>Comparative genomic study of the Penicillium genus elucidates a diverse pangenome and 15 lateral gene transfer events.</title>
        <authorList>
            <person name="Petersen C."/>
            <person name="Sorensen T."/>
            <person name="Nielsen M.R."/>
            <person name="Sondergaard T.E."/>
            <person name="Sorensen J.L."/>
            <person name="Fitzpatrick D.A."/>
            <person name="Frisvad J.C."/>
            <person name="Nielsen K.L."/>
        </authorList>
    </citation>
    <scope>NUCLEOTIDE SEQUENCE</scope>
    <source>
        <strain evidence="2">IBT 17514</strain>
    </source>
</reference>
<evidence type="ECO:0000313" key="3">
    <source>
        <dbReference type="Proteomes" id="UP001215712"/>
    </source>
</evidence>
<dbReference type="PANTHER" id="PTHR35870:SF1">
    <property type="entry name" value="PROTEIN, PUTATIVE (AFU_ORTHOLOGUE AFUA_5G03330)-RELATED"/>
    <property type="match status" value="1"/>
</dbReference>
<dbReference type="AlphaFoldDB" id="A0AAD6HCS3"/>
<reference evidence="2" key="2">
    <citation type="submission" date="2023-01" db="EMBL/GenBank/DDBJ databases">
        <authorList>
            <person name="Petersen C."/>
        </authorList>
    </citation>
    <scope>NUCLEOTIDE SEQUENCE</scope>
    <source>
        <strain evidence="2">IBT 17514</strain>
    </source>
</reference>
<organism evidence="2 3">
    <name type="scientific">Penicillium malachiteum</name>
    <dbReference type="NCBI Taxonomy" id="1324776"/>
    <lineage>
        <taxon>Eukaryota</taxon>
        <taxon>Fungi</taxon>
        <taxon>Dikarya</taxon>
        <taxon>Ascomycota</taxon>
        <taxon>Pezizomycotina</taxon>
        <taxon>Eurotiomycetes</taxon>
        <taxon>Eurotiomycetidae</taxon>
        <taxon>Eurotiales</taxon>
        <taxon>Aspergillaceae</taxon>
        <taxon>Penicillium</taxon>
    </lineage>
</organism>
<keyword evidence="1" id="KW-0560">Oxidoreductase</keyword>
<comment type="caution">
    <text evidence="2">The sequence shown here is derived from an EMBL/GenBank/DDBJ whole genome shotgun (WGS) entry which is preliminary data.</text>
</comment>
<evidence type="ECO:0008006" key="4">
    <source>
        <dbReference type="Google" id="ProtNLM"/>
    </source>
</evidence>
<gene>
    <name evidence="2" type="ORF">N7493_010274</name>
</gene>
<evidence type="ECO:0000313" key="2">
    <source>
        <dbReference type="EMBL" id="KAJ5708940.1"/>
    </source>
</evidence>
<dbReference type="InterPro" id="IPR025337">
    <property type="entry name" value="Questin_oxidase-like"/>
</dbReference>
<dbReference type="PANTHER" id="PTHR35870">
    <property type="entry name" value="PROTEIN, PUTATIVE (AFU_ORTHOLOGUE AFUA_5G03330)-RELATED"/>
    <property type="match status" value="1"/>
</dbReference>
<accession>A0AAD6HCS3</accession>
<protein>
    <recommendedName>
        <fullName evidence="4">HypA-like protein</fullName>
    </recommendedName>
</protein>
<sequence>MAIATKIHLDPVKDKGVYSHGFQEDAARTASQVLQDDLEKHHVFFNDEGFHNHIVHGILSIYALGASSEQILAHYDRNKSYQRPVLPTNPDVVRDMQDRTKFQQHLGKEESYPNFLAYFQQAIDAQGVGGVLQEYVFAGDSRAETMLCRLYGGLLHPIIHLGFGLEFNQPAIVAQALAQAAVHDDWMGRDLFLPAEKLAGEGNTSGTKTSLELLKEIQENQILKDSVKWTDTNRIRDGILARAPQEMIKYAAQYTVSKEQVPERLADMINTVVYYTAAAQRRDKEIKIDFFFIHCVNSAIFFSKFMDLPYLDEKSKLRLLEWKGRMDLVMYVSRNSPSLLLDEVSKYPAKDSWDTVISRAVAHPTDDGHLAKLVRALAHGENVCQPFESGSPISGDMWLRIGNMVLVANSFPASTAVDSTAGCRDRGMWIRSTGFDEAWENFSGRARL</sequence>
<dbReference type="Pfam" id="PF14027">
    <property type="entry name" value="Questin_oxidase"/>
    <property type="match status" value="1"/>
</dbReference>
<name>A0AAD6HCS3_9EURO</name>
<dbReference type="GO" id="GO:0016491">
    <property type="term" value="F:oxidoreductase activity"/>
    <property type="evidence" value="ECO:0007669"/>
    <property type="project" value="UniProtKB-KW"/>
</dbReference>
<dbReference type="EMBL" id="JAQJAN010000019">
    <property type="protein sequence ID" value="KAJ5708940.1"/>
    <property type="molecule type" value="Genomic_DNA"/>
</dbReference>
<dbReference type="Proteomes" id="UP001215712">
    <property type="component" value="Unassembled WGS sequence"/>
</dbReference>
<evidence type="ECO:0000256" key="1">
    <source>
        <dbReference type="ARBA" id="ARBA00023002"/>
    </source>
</evidence>